<dbReference type="AlphaFoldDB" id="A0A8H7PFW4"/>
<dbReference type="GO" id="GO:0032299">
    <property type="term" value="C:ribonuclease H2 complex"/>
    <property type="evidence" value="ECO:0007669"/>
    <property type="project" value="InterPro"/>
</dbReference>
<keyword evidence="2" id="KW-1185">Reference proteome</keyword>
<dbReference type="PANTHER" id="PTHR47204:SF1">
    <property type="entry name" value="RIBONUCLEASE H2 SUBUNIT C"/>
    <property type="match status" value="1"/>
</dbReference>
<dbReference type="EMBL" id="JAEPQZ010000016">
    <property type="protein sequence ID" value="KAG2172909.1"/>
    <property type="molecule type" value="Genomic_DNA"/>
</dbReference>
<organism evidence="1 2">
    <name type="scientific">Mortierella isabellina</name>
    <name type="common">Filamentous fungus</name>
    <name type="synonym">Umbelopsis isabellina</name>
    <dbReference type="NCBI Taxonomy" id="91625"/>
    <lineage>
        <taxon>Eukaryota</taxon>
        <taxon>Fungi</taxon>
        <taxon>Fungi incertae sedis</taxon>
        <taxon>Mucoromycota</taxon>
        <taxon>Mucoromycotina</taxon>
        <taxon>Umbelopsidomycetes</taxon>
        <taxon>Umbelopsidales</taxon>
        <taxon>Umbelopsidaceae</taxon>
        <taxon>Umbelopsis</taxon>
    </lineage>
</organism>
<accession>A0A8H7PFW4</accession>
<dbReference type="GO" id="GO:0006401">
    <property type="term" value="P:RNA catabolic process"/>
    <property type="evidence" value="ECO:0007669"/>
    <property type="project" value="InterPro"/>
</dbReference>
<dbReference type="Gene3D" id="2.40.128.680">
    <property type="match status" value="1"/>
</dbReference>
<dbReference type="CDD" id="cd09271">
    <property type="entry name" value="RNase_H2-C"/>
    <property type="match status" value="1"/>
</dbReference>
<name>A0A8H7PFW4_MORIS</name>
<gene>
    <name evidence="1" type="ORF">INT43_000259</name>
</gene>
<dbReference type="Proteomes" id="UP000654370">
    <property type="component" value="Unassembled WGS sequence"/>
</dbReference>
<dbReference type="OrthoDB" id="6222486at2759"/>
<proteinExistence type="predicted"/>
<dbReference type="InterPro" id="IPR013924">
    <property type="entry name" value="RNase_H2_suC"/>
</dbReference>
<evidence type="ECO:0000313" key="2">
    <source>
        <dbReference type="Proteomes" id="UP000654370"/>
    </source>
</evidence>
<comment type="caution">
    <text evidence="1">The sequence shown here is derived from an EMBL/GenBank/DDBJ whole genome shotgun (WGS) entry which is preliminary data.</text>
</comment>
<dbReference type="PANTHER" id="PTHR47204">
    <property type="entry name" value="OS02G0168900 PROTEIN"/>
    <property type="match status" value="1"/>
</dbReference>
<reference evidence="1" key="1">
    <citation type="submission" date="2020-12" db="EMBL/GenBank/DDBJ databases">
        <title>Metabolic potential, ecology and presence of endohyphal bacteria is reflected in genomic diversity of Mucoromycotina.</title>
        <authorList>
            <person name="Muszewska A."/>
            <person name="Okrasinska A."/>
            <person name="Steczkiewicz K."/>
            <person name="Drgas O."/>
            <person name="Orlowska M."/>
            <person name="Perlinska-Lenart U."/>
            <person name="Aleksandrzak-Piekarczyk T."/>
            <person name="Szatraj K."/>
            <person name="Zielenkiewicz U."/>
            <person name="Pilsyk S."/>
            <person name="Malc E."/>
            <person name="Mieczkowski P."/>
            <person name="Kruszewska J.S."/>
            <person name="Biernat P."/>
            <person name="Pawlowska J."/>
        </authorList>
    </citation>
    <scope>NUCLEOTIDE SEQUENCE</scope>
    <source>
        <strain evidence="1">WA0000067209</strain>
    </source>
</reference>
<evidence type="ECO:0000313" key="1">
    <source>
        <dbReference type="EMBL" id="KAG2172909.1"/>
    </source>
</evidence>
<sequence length="132" mass="14712">MDIILESANTPSQELHLIPCQIDHNGPAKVSSYFVQTPSADPATGKPCSTATFRGRQLYGTKNHLPAMYTGNVYSQRLDHDMEESDETEATHECFETFKEFTVWKHDSAPDESTDAFFTGMAWAGIAGYVSW</sequence>
<protein>
    <submittedName>
        <fullName evidence="1">Uncharacterized protein</fullName>
    </submittedName>
</protein>
<dbReference type="Pfam" id="PF08615">
    <property type="entry name" value="RNase_H2_suC"/>
    <property type="match status" value="1"/>
</dbReference>